<dbReference type="CDD" id="cd00082">
    <property type="entry name" value="HisKA"/>
    <property type="match status" value="1"/>
</dbReference>
<dbReference type="SUPFAM" id="SSF158472">
    <property type="entry name" value="HAMP domain-like"/>
    <property type="match status" value="1"/>
</dbReference>
<dbReference type="GO" id="GO:0005524">
    <property type="term" value="F:ATP binding"/>
    <property type="evidence" value="ECO:0007669"/>
    <property type="project" value="UniProtKB-KW"/>
</dbReference>
<evidence type="ECO:0000256" key="4">
    <source>
        <dbReference type="ARBA" id="ARBA00015735"/>
    </source>
</evidence>
<keyword evidence="12 15" id="KW-1133">Transmembrane helix</keyword>
<evidence type="ECO:0000256" key="9">
    <source>
        <dbReference type="ARBA" id="ARBA00022741"/>
    </source>
</evidence>
<evidence type="ECO:0000259" key="16">
    <source>
        <dbReference type="PROSITE" id="PS50109"/>
    </source>
</evidence>
<keyword evidence="11 18" id="KW-0067">ATP-binding</keyword>
<dbReference type="PROSITE" id="PS50109">
    <property type="entry name" value="HIS_KIN"/>
    <property type="match status" value="1"/>
</dbReference>
<evidence type="ECO:0000256" key="5">
    <source>
        <dbReference type="ARBA" id="ARBA00022475"/>
    </source>
</evidence>
<dbReference type="Pfam" id="PF18719">
    <property type="entry name" value="ArlS_N"/>
    <property type="match status" value="1"/>
</dbReference>
<dbReference type="Gene3D" id="6.10.340.10">
    <property type="match status" value="1"/>
</dbReference>
<keyword evidence="6" id="KW-0597">Phosphoprotein</keyword>
<evidence type="ECO:0000256" key="13">
    <source>
        <dbReference type="ARBA" id="ARBA00023012"/>
    </source>
</evidence>
<evidence type="ECO:0000256" key="3">
    <source>
        <dbReference type="ARBA" id="ARBA00012438"/>
    </source>
</evidence>
<name>A0ABV8S6U9_9BACL</name>
<feature type="transmembrane region" description="Helical" evidence="15">
    <location>
        <begin position="21"/>
        <end position="39"/>
    </location>
</feature>
<dbReference type="EMBL" id="JBHSED010000011">
    <property type="protein sequence ID" value="MFC4303271.1"/>
    <property type="molecule type" value="Genomic_DNA"/>
</dbReference>
<organism evidence="18 19">
    <name type="scientific">Cohnella boryungensis</name>
    <dbReference type="NCBI Taxonomy" id="768479"/>
    <lineage>
        <taxon>Bacteria</taxon>
        <taxon>Bacillati</taxon>
        <taxon>Bacillota</taxon>
        <taxon>Bacilli</taxon>
        <taxon>Bacillales</taxon>
        <taxon>Paenibacillaceae</taxon>
        <taxon>Cohnella</taxon>
    </lineage>
</organism>
<evidence type="ECO:0000256" key="7">
    <source>
        <dbReference type="ARBA" id="ARBA00022679"/>
    </source>
</evidence>
<evidence type="ECO:0000256" key="2">
    <source>
        <dbReference type="ARBA" id="ARBA00004651"/>
    </source>
</evidence>
<dbReference type="Gene3D" id="3.30.565.10">
    <property type="entry name" value="Histidine kinase-like ATPase, C-terminal domain"/>
    <property type="match status" value="1"/>
</dbReference>
<dbReference type="SMART" id="SM00304">
    <property type="entry name" value="HAMP"/>
    <property type="match status" value="1"/>
</dbReference>
<dbReference type="InterPro" id="IPR041610">
    <property type="entry name" value="ArlS_N"/>
</dbReference>
<dbReference type="PRINTS" id="PR00344">
    <property type="entry name" value="BCTRLSENSOR"/>
</dbReference>
<dbReference type="SUPFAM" id="SSF47384">
    <property type="entry name" value="Homodimeric domain of signal transducing histidine kinase"/>
    <property type="match status" value="1"/>
</dbReference>
<feature type="transmembrane region" description="Helical" evidence="15">
    <location>
        <begin position="165"/>
        <end position="189"/>
    </location>
</feature>
<gene>
    <name evidence="18" type="ORF">ACFO1S_07375</name>
</gene>
<keyword evidence="13" id="KW-0902">Two-component regulatory system</keyword>
<proteinExistence type="predicted"/>
<comment type="subcellular location">
    <subcellularLocation>
        <location evidence="2">Cell membrane</location>
        <topology evidence="2">Multi-pass membrane protein</topology>
    </subcellularLocation>
</comment>
<dbReference type="PROSITE" id="PS50885">
    <property type="entry name" value="HAMP"/>
    <property type="match status" value="1"/>
</dbReference>
<protein>
    <recommendedName>
        <fullName evidence="4">Signal transduction histidine-protein kinase ArlS</fullName>
        <ecNumber evidence="3">2.7.13.3</ecNumber>
    </recommendedName>
</protein>
<evidence type="ECO:0000256" key="8">
    <source>
        <dbReference type="ARBA" id="ARBA00022692"/>
    </source>
</evidence>
<dbReference type="SUPFAM" id="SSF55874">
    <property type="entry name" value="ATPase domain of HSP90 chaperone/DNA topoisomerase II/histidine kinase"/>
    <property type="match status" value="1"/>
</dbReference>
<feature type="domain" description="HAMP" evidence="17">
    <location>
        <begin position="190"/>
        <end position="243"/>
    </location>
</feature>
<evidence type="ECO:0000256" key="1">
    <source>
        <dbReference type="ARBA" id="ARBA00000085"/>
    </source>
</evidence>
<dbReference type="InterPro" id="IPR005467">
    <property type="entry name" value="His_kinase_dom"/>
</dbReference>
<keyword evidence="9" id="KW-0547">Nucleotide-binding</keyword>
<dbReference type="InterPro" id="IPR036890">
    <property type="entry name" value="HATPase_C_sf"/>
</dbReference>
<dbReference type="Proteomes" id="UP001595755">
    <property type="component" value="Unassembled WGS sequence"/>
</dbReference>
<dbReference type="Gene3D" id="1.10.287.130">
    <property type="match status" value="1"/>
</dbReference>
<keyword evidence="5" id="KW-1003">Cell membrane</keyword>
<keyword evidence="8 15" id="KW-0812">Transmembrane</keyword>
<dbReference type="InterPro" id="IPR003661">
    <property type="entry name" value="HisK_dim/P_dom"/>
</dbReference>
<accession>A0ABV8S6U9</accession>
<comment type="caution">
    <text evidence="18">The sequence shown here is derived from an EMBL/GenBank/DDBJ whole genome shotgun (WGS) entry which is preliminary data.</text>
</comment>
<dbReference type="SMART" id="SM00388">
    <property type="entry name" value="HisKA"/>
    <property type="match status" value="1"/>
</dbReference>
<dbReference type="InterPro" id="IPR050398">
    <property type="entry name" value="HssS/ArlS-like"/>
</dbReference>
<keyword evidence="10" id="KW-0418">Kinase</keyword>
<dbReference type="PANTHER" id="PTHR45528:SF12">
    <property type="entry name" value="SENSOR HISTIDINE KINASE ARSS"/>
    <property type="match status" value="1"/>
</dbReference>
<dbReference type="CDD" id="cd00075">
    <property type="entry name" value="HATPase"/>
    <property type="match status" value="1"/>
</dbReference>
<evidence type="ECO:0000259" key="17">
    <source>
        <dbReference type="PROSITE" id="PS50885"/>
    </source>
</evidence>
<dbReference type="CDD" id="cd06225">
    <property type="entry name" value="HAMP"/>
    <property type="match status" value="1"/>
</dbReference>
<evidence type="ECO:0000313" key="18">
    <source>
        <dbReference type="EMBL" id="MFC4303271.1"/>
    </source>
</evidence>
<keyword evidence="7" id="KW-0808">Transferase</keyword>
<evidence type="ECO:0000313" key="19">
    <source>
        <dbReference type="Proteomes" id="UP001595755"/>
    </source>
</evidence>
<comment type="catalytic activity">
    <reaction evidence="1">
        <text>ATP + protein L-histidine = ADP + protein N-phospho-L-histidine.</text>
        <dbReference type="EC" id="2.7.13.3"/>
    </reaction>
</comment>
<dbReference type="InterPro" id="IPR036097">
    <property type="entry name" value="HisK_dim/P_sf"/>
</dbReference>
<evidence type="ECO:0000256" key="12">
    <source>
        <dbReference type="ARBA" id="ARBA00022989"/>
    </source>
</evidence>
<dbReference type="EC" id="2.7.13.3" evidence="3"/>
<feature type="domain" description="Histidine kinase" evidence="16">
    <location>
        <begin position="251"/>
        <end position="470"/>
    </location>
</feature>
<dbReference type="InterPro" id="IPR004358">
    <property type="entry name" value="Sig_transdc_His_kin-like_C"/>
</dbReference>
<dbReference type="Pfam" id="PF00672">
    <property type="entry name" value="HAMP"/>
    <property type="match status" value="1"/>
</dbReference>
<dbReference type="RefSeq" id="WP_204604090.1">
    <property type="nucleotide sequence ID" value="NZ_JBHSED010000011.1"/>
</dbReference>
<keyword evidence="14 15" id="KW-0472">Membrane</keyword>
<evidence type="ECO:0000256" key="15">
    <source>
        <dbReference type="SAM" id="Phobius"/>
    </source>
</evidence>
<evidence type="ECO:0000256" key="6">
    <source>
        <dbReference type="ARBA" id="ARBA00022553"/>
    </source>
</evidence>
<evidence type="ECO:0000256" key="14">
    <source>
        <dbReference type="ARBA" id="ARBA00023136"/>
    </source>
</evidence>
<dbReference type="InterPro" id="IPR003594">
    <property type="entry name" value="HATPase_dom"/>
</dbReference>
<dbReference type="Pfam" id="PF00512">
    <property type="entry name" value="HisKA"/>
    <property type="match status" value="1"/>
</dbReference>
<dbReference type="InterPro" id="IPR003660">
    <property type="entry name" value="HAMP_dom"/>
</dbReference>
<dbReference type="PANTHER" id="PTHR45528">
    <property type="entry name" value="SENSOR HISTIDINE KINASE CPXA"/>
    <property type="match status" value="1"/>
</dbReference>
<evidence type="ECO:0000256" key="11">
    <source>
        <dbReference type="ARBA" id="ARBA00022840"/>
    </source>
</evidence>
<evidence type="ECO:0000256" key="10">
    <source>
        <dbReference type="ARBA" id="ARBA00022777"/>
    </source>
</evidence>
<reference evidence="19" key="1">
    <citation type="journal article" date="2019" name="Int. J. Syst. Evol. Microbiol.">
        <title>The Global Catalogue of Microorganisms (GCM) 10K type strain sequencing project: providing services to taxonomists for standard genome sequencing and annotation.</title>
        <authorList>
            <consortium name="The Broad Institute Genomics Platform"/>
            <consortium name="The Broad Institute Genome Sequencing Center for Infectious Disease"/>
            <person name="Wu L."/>
            <person name="Ma J."/>
        </authorList>
    </citation>
    <scope>NUCLEOTIDE SEQUENCE [LARGE SCALE GENOMIC DNA]</scope>
    <source>
        <strain evidence="19">CGMCC 4.1641</strain>
    </source>
</reference>
<dbReference type="Pfam" id="PF02518">
    <property type="entry name" value="HATPase_c"/>
    <property type="match status" value="1"/>
</dbReference>
<keyword evidence="19" id="KW-1185">Reference proteome</keyword>
<dbReference type="SMART" id="SM00387">
    <property type="entry name" value="HATPase_c"/>
    <property type="match status" value="1"/>
</dbReference>
<sequence length="470" mass="52800">MRGGARTFSRLPIKWRLTIGSACMIFLCFAAYNTVQYFFVQNWMLKEQEAGIRKDMGDMLNYFLERESSFQEDELTSIRNYLNRINENRQFIRILDDRGQALITVANDMPENAVEPLTVEATAIERLSHGDGPLLVMRSPLTIFNFNGTVEIVRSIDEFDKLTGAIFRVMITFGLGAIVLSGLVGWLLAWQFLKPLKSMATTIRAIKSDGITARMQPQGSRDEMSTLMQLFNGMMDQVERSFEQQSRFVEDASHELRTPIAIIEGHLNLLKRWGKQDAAILEESLTASLEELLRLKRLVEELLALTKADKAETSPTEAEEAYPDQVIRSLVKKLAVVYPNYPFRIEAVPGAERLAVAMSGSHLEQVLLIVLDNAVKHSPKDESIVLRLGLAQDRVRIEIADRGAGIPEADLPFVMDRFYRADKARSGGDRGHGLGLAIAKRLIESRGGSIAIESEELRGTVVSIELKRLD</sequence>